<dbReference type="EMBL" id="LR796225">
    <property type="protein sequence ID" value="CAB4127964.1"/>
    <property type="molecule type" value="Genomic_DNA"/>
</dbReference>
<name>A0A6J5KZN1_9CAUD</name>
<protein>
    <submittedName>
        <fullName evidence="2">Uncharacterized protein</fullName>
    </submittedName>
</protein>
<organism evidence="2">
    <name type="scientific">uncultured Caudovirales phage</name>
    <dbReference type="NCBI Taxonomy" id="2100421"/>
    <lineage>
        <taxon>Viruses</taxon>
        <taxon>Duplodnaviria</taxon>
        <taxon>Heunggongvirae</taxon>
        <taxon>Uroviricota</taxon>
        <taxon>Caudoviricetes</taxon>
        <taxon>Peduoviridae</taxon>
        <taxon>Maltschvirus</taxon>
        <taxon>Maltschvirus maltsch</taxon>
    </lineage>
</organism>
<evidence type="ECO:0000313" key="2">
    <source>
        <dbReference type="EMBL" id="CAB4127964.1"/>
    </source>
</evidence>
<evidence type="ECO:0000256" key="1">
    <source>
        <dbReference type="SAM" id="Coils"/>
    </source>
</evidence>
<proteinExistence type="predicted"/>
<reference evidence="2" key="1">
    <citation type="submission" date="2020-04" db="EMBL/GenBank/DDBJ databases">
        <authorList>
            <person name="Chiriac C."/>
            <person name="Salcher M."/>
            <person name="Ghai R."/>
            <person name="Kavagutti S V."/>
        </authorList>
    </citation>
    <scope>NUCLEOTIDE SEQUENCE</scope>
</reference>
<accession>A0A6J5KZN1</accession>
<feature type="coiled-coil region" evidence="1">
    <location>
        <begin position="35"/>
        <end position="62"/>
    </location>
</feature>
<keyword evidence="1" id="KW-0175">Coiled coil</keyword>
<sequence>MNRFENIVKNCDDAITKYQFQSAYAFESGYYKLQVQSLCQEIEYLKQELESTIEQIKDITRDYA</sequence>
<gene>
    <name evidence="2" type="ORF">UFOVP106_24</name>
</gene>